<sequence>MTAAAFVQATRRLSSTYEPGYWVGAIRPAFAAGQLEHDNVIETYPAHFLVALWEPVQPGNPVLPRWPSMAAIASPDARAALVQLVQHVPVPDRVWLAAEAVDWSLVAEIVLHTDRNLADYHRRELQACVARWRASDIEQMRQAYSDRDPRFEALKERLLPPDLAE</sequence>
<evidence type="ECO:0000313" key="2">
    <source>
        <dbReference type="Proteomes" id="UP000035352"/>
    </source>
</evidence>
<dbReference type="EMBL" id="CP011371">
    <property type="protein sequence ID" value="AKJ27946.1"/>
    <property type="molecule type" value="Genomic_DNA"/>
</dbReference>
<name>A0A0G3BKQ9_9BURK</name>
<dbReference type="AlphaFoldDB" id="A0A0G3BKQ9"/>
<accession>A0A0G3BKQ9</accession>
<gene>
    <name evidence="1" type="ORF">AAW51_1255</name>
</gene>
<organism evidence="1 2">
    <name type="scientific">Caldimonas brevitalea</name>
    <dbReference type="NCBI Taxonomy" id="413882"/>
    <lineage>
        <taxon>Bacteria</taxon>
        <taxon>Pseudomonadati</taxon>
        <taxon>Pseudomonadota</taxon>
        <taxon>Betaproteobacteria</taxon>
        <taxon>Burkholderiales</taxon>
        <taxon>Sphaerotilaceae</taxon>
        <taxon>Caldimonas</taxon>
    </lineage>
</organism>
<evidence type="ECO:0000313" key="1">
    <source>
        <dbReference type="EMBL" id="AKJ27946.1"/>
    </source>
</evidence>
<protein>
    <submittedName>
        <fullName evidence="1">Uncharacterized protein</fullName>
    </submittedName>
</protein>
<dbReference type="KEGG" id="pbh:AAW51_1255"/>
<keyword evidence="2" id="KW-1185">Reference proteome</keyword>
<dbReference type="STRING" id="413882.AAW51_1255"/>
<proteinExistence type="predicted"/>
<dbReference type="Proteomes" id="UP000035352">
    <property type="component" value="Chromosome"/>
</dbReference>
<dbReference type="RefSeq" id="WP_047193921.1">
    <property type="nucleotide sequence ID" value="NZ_CP011371.1"/>
</dbReference>
<dbReference type="OrthoDB" id="8884110at2"/>
<reference evidence="1 2" key="1">
    <citation type="submission" date="2015-05" db="EMBL/GenBank/DDBJ databases">
        <authorList>
            <person name="Tang B."/>
            <person name="Yu Y."/>
        </authorList>
    </citation>
    <scope>NUCLEOTIDE SEQUENCE [LARGE SCALE GENOMIC DNA]</scope>
    <source>
        <strain evidence="1 2">DSM 7029</strain>
    </source>
</reference>